<dbReference type="Proteomes" id="UP001295444">
    <property type="component" value="Chromosome 03"/>
</dbReference>
<proteinExistence type="inferred from homology"/>
<organism evidence="3 4">
    <name type="scientific">Pelobates cultripes</name>
    <name type="common">Western spadefoot toad</name>
    <dbReference type="NCBI Taxonomy" id="61616"/>
    <lineage>
        <taxon>Eukaryota</taxon>
        <taxon>Metazoa</taxon>
        <taxon>Chordata</taxon>
        <taxon>Craniata</taxon>
        <taxon>Vertebrata</taxon>
        <taxon>Euteleostomi</taxon>
        <taxon>Amphibia</taxon>
        <taxon>Batrachia</taxon>
        <taxon>Anura</taxon>
        <taxon>Pelobatoidea</taxon>
        <taxon>Pelobatidae</taxon>
        <taxon>Pelobates</taxon>
    </lineage>
</organism>
<dbReference type="SUPFAM" id="SSF49758">
    <property type="entry name" value="Calpain large subunit, middle domain (domain III)"/>
    <property type="match status" value="1"/>
</dbReference>
<name>A0AAD1VX67_PELCU</name>
<dbReference type="InterPro" id="IPR000008">
    <property type="entry name" value="C2_dom"/>
</dbReference>
<feature type="domain" description="C2" evidence="2">
    <location>
        <begin position="140"/>
        <end position="256"/>
    </location>
</feature>
<dbReference type="EMBL" id="OW240914">
    <property type="protein sequence ID" value="CAH2272734.1"/>
    <property type="molecule type" value="Genomic_DNA"/>
</dbReference>
<dbReference type="SMART" id="SM00720">
    <property type="entry name" value="calpain_III"/>
    <property type="match status" value="1"/>
</dbReference>
<dbReference type="PANTHER" id="PTHR10183">
    <property type="entry name" value="CALPAIN"/>
    <property type="match status" value="1"/>
</dbReference>
<dbReference type="PANTHER" id="PTHR10183:SF428">
    <property type="entry name" value="CALPAIN-5-LIKE ISOFORM X1"/>
    <property type="match status" value="1"/>
</dbReference>
<dbReference type="Gene3D" id="2.60.40.150">
    <property type="entry name" value="C2 domain"/>
    <property type="match status" value="1"/>
</dbReference>
<dbReference type="SUPFAM" id="SSF49562">
    <property type="entry name" value="C2 domain (Calcium/lipid-binding domain, CaLB)"/>
    <property type="match status" value="1"/>
</dbReference>
<gene>
    <name evidence="3" type="ORF">PECUL_23A017785</name>
</gene>
<reference evidence="3" key="1">
    <citation type="submission" date="2022-03" db="EMBL/GenBank/DDBJ databases">
        <authorList>
            <person name="Alioto T."/>
            <person name="Alioto T."/>
            <person name="Gomez Garrido J."/>
        </authorList>
    </citation>
    <scope>NUCLEOTIDE SEQUENCE</scope>
</reference>
<evidence type="ECO:0000259" key="2">
    <source>
        <dbReference type="PROSITE" id="PS50004"/>
    </source>
</evidence>
<dbReference type="GO" id="GO:0006508">
    <property type="term" value="P:proteolysis"/>
    <property type="evidence" value="ECO:0007669"/>
    <property type="project" value="InterPro"/>
</dbReference>
<dbReference type="InterPro" id="IPR022683">
    <property type="entry name" value="Calpain_III"/>
</dbReference>
<protein>
    <submittedName>
        <fullName evidence="3">Calpain-5-like isoform X1</fullName>
    </submittedName>
</protein>
<evidence type="ECO:0000313" key="3">
    <source>
        <dbReference type="EMBL" id="CAH2272734.1"/>
    </source>
</evidence>
<dbReference type="Gene3D" id="2.60.120.380">
    <property type="match status" value="1"/>
</dbReference>
<dbReference type="InterPro" id="IPR022682">
    <property type="entry name" value="Calpain_domain_III"/>
</dbReference>
<dbReference type="InterPro" id="IPR033883">
    <property type="entry name" value="C2_III"/>
</dbReference>
<dbReference type="GO" id="GO:0004198">
    <property type="term" value="F:calcium-dependent cysteine-type endopeptidase activity"/>
    <property type="evidence" value="ECO:0007669"/>
    <property type="project" value="InterPro"/>
</dbReference>
<dbReference type="SMART" id="SM00239">
    <property type="entry name" value="C2"/>
    <property type="match status" value="1"/>
</dbReference>
<evidence type="ECO:0000313" key="4">
    <source>
        <dbReference type="Proteomes" id="UP001295444"/>
    </source>
</evidence>
<dbReference type="InterPro" id="IPR036213">
    <property type="entry name" value="Calpain_III_sf"/>
</dbReference>
<dbReference type="Pfam" id="PF01067">
    <property type="entry name" value="Calpain_III"/>
    <property type="match status" value="1"/>
</dbReference>
<dbReference type="FunFam" id="2.60.120.380:FF:000003">
    <property type="entry name" value="Calpain 5"/>
    <property type="match status" value="1"/>
</dbReference>
<dbReference type="PROSITE" id="PS50004">
    <property type="entry name" value="C2"/>
    <property type="match status" value="1"/>
</dbReference>
<dbReference type="InterPro" id="IPR035892">
    <property type="entry name" value="C2_domain_sf"/>
</dbReference>
<dbReference type="Pfam" id="PF00168">
    <property type="entry name" value="C2"/>
    <property type="match status" value="1"/>
</dbReference>
<comment type="similarity">
    <text evidence="1">Belongs to the peptidase C2 family.</text>
</comment>
<evidence type="ECO:0000256" key="1">
    <source>
        <dbReference type="ARBA" id="ARBA00007623"/>
    </source>
</evidence>
<dbReference type="PRINTS" id="PR00704">
    <property type="entry name" value="CALPAIN"/>
</dbReference>
<dbReference type="InterPro" id="IPR022684">
    <property type="entry name" value="Calpain_cysteine_protease"/>
</dbReference>
<accession>A0AAD1VX67</accession>
<sequence>MSTWKQDPDPLKDRSGGCPNYKDTYLHNPQFVFDVTLNQECALISLEQEDRRTQRSIGGGENLPIGFFVFKVEINRIYRLHRQASRVSSSTYINSRSVFLRTELQKGRYIILPTTFSPGQTGSFLLRVYTDRAIRLRELTRDVPKPSCLSFCLGTPRTVTSITVHAASGLSQPGSNHDPSVYVTIHCEGEKVTSKTVKGRNPEFDLKGVFYRKNERRPLVVKVWLSRLMRDILLGSVSVPCPVGESNQSSVLKLQSKEGTSSGYVLIESSTSSDMTSL</sequence>
<dbReference type="GO" id="GO:0005737">
    <property type="term" value="C:cytoplasm"/>
    <property type="evidence" value="ECO:0007669"/>
    <property type="project" value="TreeGrafter"/>
</dbReference>
<dbReference type="AlphaFoldDB" id="A0AAD1VX67"/>
<dbReference type="CDD" id="cd00214">
    <property type="entry name" value="Calpain_III"/>
    <property type="match status" value="1"/>
</dbReference>
<keyword evidence="4" id="KW-1185">Reference proteome</keyword>